<dbReference type="RefSeq" id="WP_136734033.1">
    <property type="nucleotide sequence ID" value="NZ_SWDB01000001.1"/>
</dbReference>
<gene>
    <name evidence="1" type="ORF">E8M12_00100</name>
</gene>
<sequence>MDFDKIRIGMICGSQKGSGTVTWVDGATQTIYLTDLNDNRSFEVGLEEIVDDPQIHNHDDYYY</sequence>
<dbReference type="OrthoDB" id="5817318at2"/>
<proteinExistence type="predicted"/>
<dbReference type="EMBL" id="SWDB01000001">
    <property type="protein sequence ID" value="TKB47845.1"/>
    <property type="molecule type" value="Genomic_DNA"/>
</dbReference>
<dbReference type="Proteomes" id="UP000307999">
    <property type="component" value="Unassembled WGS sequence"/>
</dbReference>
<protein>
    <submittedName>
        <fullName evidence="1">Uncharacterized protein</fullName>
    </submittedName>
</protein>
<reference evidence="1 2" key="1">
    <citation type="submission" date="2019-04" db="EMBL/GenBank/DDBJ databases">
        <title>Thalassotalea guangxiensis sp. nov., isolated from sediment of the coastal wetland.</title>
        <authorList>
            <person name="Zheng S."/>
            <person name="Zhang D."/>
        </authorList>
    </citation>
    <scope>NUCLEOTIDE SEQUENCE [LARGE SCALE GENOMIC DNA]</scope>
    <source>
        <strain evidence="1 2">ZS-4</strain>
    </source>
</reference>
<organism evidence="1 2">
    <name type="scientific">Thalassotalea mangrovi</name>
    <dbReference type="NCBI Taxonomy" id="2572245"/>
    <lineage>
        <taxon>Bacteria</taxon>
        <taxon>Pseudomonadati</taxon>
        <taxon>Pseudomonadota</taxon>
        <taxon>Gammaproteobacteria</taxon>
        <taxon>Alteromonadales</taxon>
        <taxon>Colwelliaceae</taxon>
        <taxon>Thalassotalea</taxon>
    </lineage>
</organism>
<name>A0A4U1BCT0_9GAMM</name>
<evidence type="ECO:0000313" key="1">
    <source>
        <dbReference type="EMBL" id="TKB47845.1"/>
    </source>
</evidence>
<accession>A0A4U1BCT0</accession>
<dbReference type="AlphaFoldDB" id="A0A4U1BCT0"/>
<keyword evidence="2" id="KW-1185">Reference proteome</keyword>
<evidence type="ECO:0000313" key="2">
    <source>
        <dbReference type="Proteomes" id="UP000307999"/>
    </source>
</evidence>
<comment type="caution">
    <text evidence="1">The sequence shown here is derived from an EMBL/GenBank/DDBJ whole genome shotgun (WGS) entry which is preliminary data.</text>
</comment>